<dbReference type="Proteomes" id="UP000326678">
    <property type="component" value="Chromosome Gxm2"/>
</dbReference>
<organism evidence="1 3">
    <name type="scientific">Nostoc sphaeroides CCNUC1</name>
    <dbReference type="NCBI Taxonomy" id="2653204"/>
    <lineage>
        <taxon>Bacteria</taxon>
        <taxon>Bacillati</taxon>
        <taxon>Cyanobacteriota</taxon>
        <taxon>Cyanophyceae</taxon>
        <taxon>Nostocales</taxon>
        <taxon>Nostocaceae</taxon>
        <taxon>Nostoc</taxon>
    </lineage>
</organism>
<protein>
    <submittedName>
        <fullName evidence="1">Uncharacterized protein</fullName>
    </submittedName>
</protein>
<dbReference type="EMBL" id="CP045227">
    <property type="protein sequence ID" value="QFS52094.1"/>
    <property type="molecule type" value="Genomic_DNA"/>
</dbReference>
<dbReference type="KEGG" id="nsh:GXM_09588"/>
<sequence>MIEFYLRTLAVSARTAVSRVLLGTINRSDRPLYPIFQVHLPNNDLLAHFLATPSITASLMASAQSRFFRGWQPAMPKTWLLMMGY</sequence>
<evidence type="ECO:0000313" key="2">
    <source>
        <dbReference type="EMBL" id="QFS52094.1"/>
    </source>
</evidence>
<dbReference type="KEGG" id="nsh:GXM_09059"/>
<evidence type="ECO:0000313" key="1">
    <source>
        <dbReference type="EMBL" id="QFS51565.1"/>
    </source>
</evidence>
<dbReference type="AlphaFoldDB" id="A0A5P8WFF9"/>
<dbReference type="RefSeq" id="WP_194198878.1">
    <property type="nucleotide sequence ID" value="NZ_CP045227.1"/>
</dbReference>
<gene>
    <name evidence="1" type="ORF">GXM_09059</name>
    <name evidence="2" type="ORF">GXM_09588</name>
</gene>
<proteinExistence type="predicted"/>
<name>A0A5P8WFF9_9NOSO</name>
<evidence type="ECO:0000313" key="3">
    <source>
        <dbReference type="Proteomes" id="UP000326678"/>
    </source>
</evidence>
<dbReference type="EMBL" id="CP045227">
    <property type="protein sequence ID" value="QFS51565.1"/>
    <property type="molecule type" value="Genomic_DNA"/>
</dbReference>
<accession>A0A5P8WFF9</accession>
<reference evidence="1 3" key="1">
    <citation type="submission" date="2019-10" db="EMBL/GenBank/DDBJ databases">
        <title>Genomic and transcriptomic insights into the perfect genentic adaptation of a filamentous nitrogen-fixing cyanobacterium to rice fields.</title>
        <authorList>
            <person name="Chen Z."/>
        </authorList>
    </citation>
    <scope>NUCLEOTIDE SEQUENCE [LARGE SCALE GENOMIC DNA]</scope>
    <source>
        <strain evidence="1">CCNUC1</strain>
    </source>
</reference>
<keyword evidence="3" id="KW-1185">Reference proteome</keyword>